<evidence type="ECO:0000256" key="1">
    <source>
        <dbReference type="SAM" id="MobiDB-lite"/>
    </source>
</evidence>
<dbReference type="AlphaFoldDB" id="A0A7J0FQM3"/>
<comment type="caution">
    <text evidence="2">The sequence shown here is derived from an EMBL/GenBank/DDBJ whole genome shotgun (WGS) entry which is preliminary data.</text>
</comment>
<sequence>MPRGRRKPPQSRSQVSYSLKEKTTETSPLSDCKQQDLGSWGAYKEKWRDTRVEFESHRDSRSEVSSKRRFSPRRAQKSEDLCDALNAKKNRIEDCSKELAIASYKLGLALGERLWENLTLDPPINLQDLMFRVEMFARLEDDVKALKAFLEQLVQDGHLKEFVDKEKTRAEIIEARPNSRMKRVASKLHQVIKFATPRGKETLYGDQVIAKQCYLPIESTKAAMREVQLVEEEMEVLDDVGRDPEAKRTELIQLLKANIKAFAWTPCEMPGIDHAFIKHELNVQSDARPVKQRGRRLAPKHVDAVIEEVEKLKEADTIIELGEVLGLLVIRRGIKVNPEQIAAINHLVSPRNAKEVQKLTGMAAALNRFIRRSVESNARSTSLARR</sequence>
<evidence type="ECO:0000313" key="3">
    <source>
        <dbReference type="Proteomes" id="UP000585474"/>
    </source>
</evidence>
<proteinExistence type="predicted"/>
<protein>
    <submittedName>
        <fullName evidence="2">Uncharacterized protein</fullName>
    </submittedName>
</protein>
<accession>A0A7J0FQM3</accession>
<dbReference type="EMBL" id="BJWL01000014">
    <property type="protein sequence ID" value="GFZ01023.1"/>
    <property type="molecule type" value="Genomic_DNA"/>
</dbReference>
<feature type="region of interest" description="Disordered" evidence="1">
    <location>
        <begin position="1"/>
        <end position="33"/>
    </location>
</feature>
<organism evidence="2 3">
    <name type="scientific">Actinidia rufa</name>
    <dbReference type="NCBI Taxonomy" id="165716"/>
    <lineage>
        <taxon>Eukaryota</taxon>
        <taxon>Viridiplantae</taxon>
        <taxon>Streptophyta</taxon>
        <taxon>Embryophyta</taxon>
        <taxon>Tracheophyta</taxon>
        <taxon>Spermatophyta</taxon>
        <taxon>Magnoliopsida</taxon>
        <taxon>eudicotyledons</taxon>
        <taxon>Gunneridae</taxon>
        <taxon>Pentapetalae</taxon>
        <taxon>asterids</taxon>
        <taxon>Ericales</taxon>
        <taxon>Actinidiaceae</taxon>
        <taxon>Actinidia</taxon>
    </lineage>
</organism>
<dbReference type="Proteomes" id="UP000585474">
    <property type="component" value="Unassembled WGS sequence"/>
</dbReference>
<evidence type="ECO:0000313" key="2">
    <source>
        <dbReference type="EMBL" id="GFZ01023.1"/>
    </source>
</evidence>
<dbReference type="OrthoDB" id="1433846at2759"/>
<dbReference type="SUPFAM" id="SSF56672">
    <property type="entry name" value="DNA/RNA polymerases"/>
    <property type="match status" value="1"/>
</dbReference>
<keyword evidence="3" id="KW-1185">Reference proteome</keyword>
<dbReference type="InterPro" id="IPR043502">
    <property type="entry name" value="DNA/RNA_pol_sf"/>
</dbReference>
<name>A0A7J0FQM3_9ERIC</name>
<reference evidence="2 3" key="1">
    <citation type="submission" date="2019-07" db="EMBL/GenBank/DDBJ databases">
        <title>De Novo Assembly of kiwifruit Actinidia rufa.</title>
        <authorList>
            <person name="Sugita-Konishi S."/>
            <person name="Sato K."/>
            <person name="Mori E."/>
            <person name="Abe Y."/>
            <person name="Kisaki G."/>
            <person name="Hamano K."/>
            <person name="Suezawa K."/>
            <person name="Otani M."/>
            <person name="Fukuda T."/>
            <person name="Manabe T."/>
            <person name="Gomi K."/>
            <person name="Tabuchi M."/>
            <person name="Akimitsu K."/>
            <person name="Kataoka I."/>
        </authorList>
    </citation>
    <scope>NUCLEOTIDE SEQUENCE [LARGE SCALE GENOMIC DNA]</scope>
    <source>
        <strain evidence="3">cv. Fuchu</strain>
    </source>
</reference>
<gene>
    <name evidence="2" type="ORF">Acr_14g0006580</name>
</gene>